<comment type="caution">
    <text evidence="1">The sequence shown here is derived from an EMBL/GenBank/DDBJ whole genome shotgun (WGS) entry which is preliminary data.</text>
</comment>
<reference evidence="2" key="1">
    <citation type="journal article" date="2019" name="Int. J. Syst. Evol. Microbiol.">
        <title>The Global Catalogue of Microorganisms (GCM) 10K type strain sequencing project: providing services to taxonomists for standard genome sequencing and annotation.</title>
        <authorList>
            <consortium name="The Broad Institute Genomics Platform"/>
            <consortium name="The Broad Institute Genome Sequencing Center for Infectious Disease"/>
            <person name="Wu L."/>
            <person name="Ma J."/>
        </authorList>
    </citation>
    <scope>NUCLEOTIDE SEQUENCE [LARGE SCALE GENOMIC DNA]</scope>
    <source>
        <strain evidence="2">CGMCC 1.13574</strain>
    </source>
</reference>
<protein>
    <submittedName>
        <fullName evidence="1">Uncharacterized protein</fullName>
    </submittedName>
</protein>
<name>A0ABV9NIW0_9GAMM</name>
<evidence type="ECO:0000313" key="1">
    <source>
        <dbReference type="EMBL" id="MFC4727219.1"/>
    </source>
</evidence>
<sequence length="139" mass="15888">MSQKLMLVKYELEDNIPVDESSENLMSSYAPAELIDWAIKKRLISEMKIRESSGEPADVPISIIDDSKNSHLEIIFQHVEDELIRHIEGAHSHISGGVLIPKELDNHFSTLHAWLEVRNTLKEKKEKYNNNCNIKLVVG</sequence>
<dbReference type="RefSeq" id="WP_377003238.1">
    <property type="nucleotide sequence ID" value="NZ_JBHSGG010000006.1"/>
</dbReference>
<gene>
    <name evidence="1" type="ORF">ACFO3Q_03430</name>
</gene>
<proteinExistence type="predicted"/>
<organism evidence="1 2">
    <name type="scientific">Coralloluteibacterium thermophilum</name>
    <dbReference type="NCBI Taxonomy" id="2707049"/>
    <lineage>
        <taxon>Bacteria</taxon>
        <taxon>Pseudomonadati</taxon>
        <taxon>Pseudomonadota</taxon>
        <taxon>Gammaproteobacteria</taxon>
        <taxon>Lysobacterales</taxon>
        <taxon>Lysobacteraceae</taxon>
        <taxon>Coralloluteibacterium</taxon>
    </lineage>
</organism>
<dbReference type="Proteomes" id="UP001595892">
    <property type="component" value="Unassembled WGS sequence"/>
</dbReference>
<accession>A0ABV9NIW0</accession>
<keyword evidence="2" id="KW-1185">Reference proteome</keyword>
<evidence type="ECO:0000313" key="2">
    <source>
        <dbReference type="Proteomes" id="UP001595892"/>
    </source>
</evidence>
<dbReference type="EMBL" id="JBHSGG010000006">
    <property type="protein sequence ID" value="MFC4727219.1"/>
    <property type="molecule type" value="Genomic_DNA"/>
</dbReference>